<dbReference type="EMBL" id="FZQA01000005">
    <property type="protein sequence ID" value="SNT74595.1"/>
    <property type="molecule type" value="Genomic_DNA"/>
</dbReference>
<dbReference type="PANTHER" id="PTHR12461:SF105">
    <property type="entry name" value="HYPOXIA-INDUCIBLE FACTOR 1-ALPHA INHIBITOR"/>
    <property type="match status" value="1"/>
</dbReference>
<dbReference type="PROSITE" id="PS51184">
    <property type="entry name" value="JMJC"/>
    <property type="match status" value="1"/>
</dbReference>
<dbReference type="Pfam" id="PF13621">
    <property type="entry name" value="Cupin_8"/>
    <property type="match status" value="1"/>
</dbReference>
<dbReference type="AlphaFoldDB" id="A0A239PWG7"/>
<dbReference type="InterPro" id="IPR003347">
    <property type="entry name" value="JmjC_dom"/>
</dbReference>
<dbReference type="InterPro" id="IPR014710">
    <property type="entry name" value="RmlC-like_jellyroll"/>
</dbReference>
<sequence length="356" mass="39832">MTDLRRLGAGTTPVRENVDRALFEREIVPGNRPVVLKGLADDWPATRLGKRSPQALADYIKRFSSDRPVEILLGPPSIRGYFFYRDELGGVNFVRRQANFVAAVDKLLSFIGEASPPALYIQSAPIDDYLPQFGEENRVSLLDGTVAPRIWIGNAVTVQTHFDLSENIACVVAGRKRFTLFPPEQIVSLYPGPLEFTLSGPPVSMVRLDEPDFERYPKFRDAIASAEVAELGPGDALYIPYHWWHHVESLDPFNVLVNCWWSGSRPDAGSPRDCLLHALIALRALPPRQRAVWRAVLDYYVFETHGDPAAHLPPARRGVLGEPTPERLAQMRAMLAGALARSARPDERQRRPAEKP</sequence>
<accession>A0A239PWG7</accession>
<name>A0A239PWG7_9PROT</name>
<evidence type="ECO:0000313" key="2">
    <source>
        <dbReference type="EMBL" id="SNT74595.1"/>
    </source>
</evidence>
<evidence type="ECO:0000259" key="1">
    <source>
        <dbReference type="PROSITE" id="PS51184"/>
    </source>
</evidence>
<dbReference type="RefSeq" id="WP_089412720.1">
    <property type="nucleotide sequence ID" value="NZ_FZQA01000005.1"/>
</dbReference>
<dbReference type="PANTHER" id="PTHR12461">
    <property type="entry name" value="HYPOXIA-INDUCIBLE FACTOR 1 ALPHA INHIBITOR-RELATED"/>
    <property type="match status" value="1"/>
</dbReference>
<reference evidence="2 3" key="1">
    <citation type="submission" date="2017-07" db="EMBL/GenBank/DDBJ databases">
        <authorList>
            <person name="Sun Z.S."/>
            <person name="Albrecht U."/>
            <person name="Echele G."/>
            <person name="Lee C.C."/>
        </authorList>
    </citation>
    <scope>NUCLEOTIDE SEQUENCE [LARGE SCALE GENOMIC DNA]</scope>
    <source>
        <strain evidence="2 3">CGMCC 1.12710</strain>
    </source>
</reference>
<dbReference type="OrthoDB" id="479699at2"/>
<dbReference type="SMART" id="SM00558">
    <property type="entry name" value="JmjC"/>
    <property type="match status" value="1"/>
</dbReference>
<dbReference type="InterPro" id="IPR041667">
    <property type="entry name" value="Cupin_8"/>
</dbReference>
<dbReference type="SUPFAM" id="SSF51197">
    <property type="entry name" value="Clavaminate synthase-like"/>
    <property type="match status" value="1"/>
</dbReference>
<dbReference type="Gene3D" id="2.60.120.10">
    <property type="entry name" value="Jelly Rolls"/>
    <property type="match status" value="1"/>
</dbReference>
<keyword evidence="3" id="KW-1185">Reference proteome</keyword>
<organism evidence="2 3">
    <name type="scientific">Amphiplicatus metriothermophilus</name>
    <dbReference type="NCBI Taxonomy" id="1519374"/>
    <lineage>
        <taxon>Bacteria</taxon>
        <taxon>Pseudomonadati</taxon>
        <taxon>Pseudomonadota</taxon>
        <taxon>Alphaproteobacteria</taxon>
        <taxon>Parvularculales</taxon>
        <taxon>Parvularculaceae</taxon>
        <taxon>Amphiplicatus</taxon>
    </lineage>
</organism>
<feature type="domain" description="JmjC" evidence="1">
    <location>
        <begin position="119"/>
        <end position="278"/>
    </location>
</feature>
<evidence type="ECO:0000313" key="3">
    <source>
        <dbReference type="Proteomes" id="UP000198346"/>
    </source>
</evidence>
<gene>
    <name evidence="2" type="ORF">SAMN06297382_2263</name>
</gene>
<proteinExistence type="predicted"/>
<dbReference type="Proteomes" id="UP000198346">
    <property type="component" value="Unassembled WGS sequence"/>
</dbReference>
<protein>
    <submittedName>
        <fullName evidence="2">Cupin-like domain-containing protein</fullName>
    </submittedName>
</protein>